<organism evidence="2">
    <name type="scientific">Tanacetum cinerariifolium</name>
    <name type="common">Dalmatian daisy</name>
    <name type="synonym">Chrysanthemum cinerariifolium</name>
    <dbReference type="NCBI Taxonomy" id="118510"/>
    <lineage>
        <taxon>Eukaryota</taxon>
        <taxon>Viridiplantae</taxon>
        <taxon>Streptophyta</taxon>
        <taxon>Embryophyta</taxon>
        <taxon>Tracheophyta</taxon>
        <taxon>Spermatophyta</taxon>
        <taxon>Magnoliopsida</taxon>
        <taxon>eudicotyledons</taxon>
        <taxon>Gunneridae</taxon>
        <taxon>Pentapetalae</taxon>
        <taxon>asterids</taxon>
        <taxon>campanulids</taxon>
        <taxon>Asterales</taxon>
        <taxon>Asteraceae</taxon>
        <taxon>Asteroideae</taxon>
        <taxon>Anthemideae</taxon>
        <taxon>Anthemidinae</taxon>
        <taxon>Tanacetum</taxon>
    </lineage>
</organism>
<feature type="compositionally biased region" description="Basic and acidic residues" evidence="1">
    <location>
        <begin position="63"/>
        <end position="106"/>
    </location>
</feature>
<accession>A0A6L2LYW0</accession>
<protein>
    <submittedName>
        <fullName evidence="2">Uncharacterized protein</fullName>
    </submittedName>
</protein>
<evidence type="ECO:0000313" key="2">
    <source>
        <dbReference type="EMBL" id="GEU66868.1"/>
    </source>
</evidence>
<name>A0A6L2LYW0_TANCI</name>
<feature type="compositionally biased region" description="Basic and acidic residues" evidence="1">
    <location>
        <begin position="14"/>
        <end position="26"/>
    </location>
</feature>
<reference evidence="2" key="1">
    <citation type="journal article" date="2019" name="Sci. Rep.">
        <title>Draft genome of Tanacetum cinerariifolium, the natural source of mosquito coil.</title>
        <authorList>
            <person name="Yamashiro T."/>
            <person name="Shiraishi A."/>
            <person name="Satake H."/>
            <person name="Nakayama K."/>
        </authorList>
    </citation>
    <scope>NUCLEOTIDE SEQUENCE</scope>
</reference>
<gene>
    <name evidence="2" type="ORF">Tci_038846</name>
</gene>
<dbReference type="AlphaFoldDB" id="A0A6L2LYW0"/>
<feature type="compositionally biased region" description="Polar residues" evidence="1">
    <location>
        <begin position="39"/>
        <end position="50"/>
    </location>
</feature>
<feature type="region of interest" description="Disordered" evidence="1">
    <location>
        <begin position="1"/>
        <end position="106"/>
    </location>
</feature>
<dbReference type="EMBL" id="BKCJ010005459">
    <property type="protein sequence ID" value="GEU66868.1"/>
    <property type="molecule type" value="Genomic_DNA"/>
</dbReference>
<comment type="caution">
    <text evidence="2">The sequence shown here is derived from an EMBL/GenBank/DDBJ whole genome shotgun (WGS) entry which is preliminary data.</text>
</comment>
<proteinExistence type="predicted"/>
<sequence length="106" mass="11423">MSQSNGPNTLVADETIHDERGDRVERAATTAASLDAEQDSGNILRTQSMAAINEPFPLGTSSVKDKAEGMETREEGSSKRAGEELKSDKSKNQKLDAKVKAKEDTD</sequence>
<evidence type="ECO:0000256" key="1">
    <source>
        <dbReference type="SAM" id="MobiDB-lite"/>
    </source>
</evidence>